<reference evidence="3" key="2">
    <citation type="submission" date="2015-03" db="EMBL/GenBank/DDBJ databases">
        <authorList>
            <consortium name="Pathogen Informatics"/>
            <person name="Murphy D."/>
        </authorList>
    </citation>
    <scope>NUCLEOTIDE SEQUENCE</scope>
    <source>
        <strain evidence="3">N09902308</strain>
    </source>
</reference>
<dbReference type="Proteomes" id="UP000039021">
    <property type="component" value="Unassembled WGS sequence"/>
</dbReference>
<dbReference type="Proteomes" id="UP000046947">
    <property type="component" value="Unassembled WGS sequence"/>
</dbReference>
<dbReference type="EMBL" id="CFOH01000941">
    <property type="protein sequence ID" value="CFE74734.1"/>
    <property type="molecule type" value="Genomic_DNA"/>
</dbReference>
<evidence type="ECO:0000313" key="4">
    <source>
        <dbReference type="Proteomes" id="UP000039021"/>
    </source>
</evidence>
<dbReference type="Proteomes" id="UP000048289">
    <property type="component" value="Unassembled WGS sequence"/>
</dbReference>
<dbReference type="AlphaFoldDB" id="A0A654TSR5"/>
<reference evidence="4 5" key="1">
    <citation type="submission" date="2015-03" db="EMBL/GenBank/DDBJ databases">
        <authorList>
            <consortium name="Pathogen Informatics"/>
        </authorList>
    </citation>
    <scope>NUCLEOTIDE SEQUENCE [LARGE SCALE GENOMIC DNA]</scope>
    <source>
        <strain evidence="1 6">G09901357</strain>
        <strain evidence="2 5">H09601792</strain>
        <strain evidence="4">N09902308</strain>
    </source>
</reference>
<evidence type="ECO:0000313" key="5">
    <source>
        <dbReference type="Proteomes" id="UP000046947"/>
    </source>
</evidence>
<protein>
    <submittedName>
        <fullName evidence="2">Uncharacterized protein</fullName>
    </submittedName>
</protein>
<name>A0A654TSR5_MYCTX</name>
<dbReference type="EMBL" id="CSBK01000771">
    <property type="protein sequence ID" value="COX89133.1"/>
    <property type="molecule type" value="Genomic_DNA"/>
</dbReference>
<evidence type="ECO:0000313" key="2">
    <source>
        <dbReference type="EMBL" id="CFE74734.1"/>
    </source>
</evidence>
<gene>
    <name evidence="1" type="ORF">ERS007681_03262</name>
    <name evidence="2" type="ORF">ERS007688_03866</name>
    <name evidence="3" type="ORF">ERS007739_01849</name>
</gene>
<accession>A0A654TSR5</accession>
<dbReference type="EMBL" id="CFOE01000538">
    <property type="protein sequence ID" value="CFE42784.1"/>
    <property type="molecule type" value="Genomic_DNA"/>
</dbReference>
<evidence type="ECO:0000313" key="6">
    <source>
        <dbReference type="Proteomes" id="UP000048289"/>
    </source>
</evidence>
<evidence type="ECO:0000313" key="3">
    <source>
        <dbReference type="EMBL" id="COX89133.1"/>
    </source>
</evidence>
<sequence>MHHQGQIWAVFVVVVRGPIEPCVQFEDRIVRRLGKVDCQAARERQNIGTQVGVGASVDVHELVAWGMAGCAGGRLHLAEREGIDGAVGDQESVPGAAQGAEGGPNCLEVVPIVQGPCDIGVVGGPRRHPAAEAPVQ</sequence>
<organism evidence="2 5">
    <name type="scientific">Mycobacterium tuberculosis</name>
    <dbReference type="NCBI Taxonomy" id="1773"/>
    <lineage>
        <taxon>Bacteria</taxon>
        <taxon>Bacillati</taxon>
        <taxon>Actinomycetota</taxon>
        <taxon>Actinomycetes</taxon>
        <taxon>Mycobacteriales</taxon>
        <taxon>Mycobacteriaceae</taxon>
        <taxon>Mycobacterium</taxon>
        <taxon>Mycobacterium tuberculosis complex</taxon>
    </lineage>
</organism>
<proteinExistence type="predicted"/>
<evidence type="ECO:0000313" key="1">
    <source>
        <dbReference type="EMBL" id="CFE42784.1"/>
    </source>
</evidence>